<keyword evidence="5" id="KW-0406">Ion transport</keyword>
<evidence type="ECO:0000256" key="4">
    <source>
        <dbReference type="ARBA" id="ARBA00022989"/>
    </source>
</evidence>
<evidence type="ECO:0000313" key="10">
    <source>
        <dbReference type="Proteomes" id="UP000288351"/>
    </source>
</evidence>
<dbReference type="GO" id="GO:0015297">
    <property type="term" value="F:antiporter activity"/>
    <property type="evidence" value="ECO:0007669"/>
    <property type="project" value="InterPro"/>
</dbReference>
<evidence type="ECO:0000256" key="1">
    <source>
        <dbReference type="ARBA" id="ARBA00004141"/>
    </source>
</evidence>
<evidence type="ECO:0000256" key="7">
    <source>
        <dbReference type="SAM" id="Phobius"/>
    </source>
</evidence>
<feature type="transmembrane region" description="Helical" evidence="7">
    <location>
        <begin position="261"/>
        <end position="283"/>
    </location>
</feature>
<feature type="transmembrane region" description="Helical" evidence="7">
    <location>
        <begin position="334"/>
        <end position="354"/>
    </location>
</feature>
<organism evidence="9 10">
    <name type="scientific">Streptomyces noursei</name>
    <name type="common">Streptomyces albulus</name>
    <dbReference type="NCBI Taxonomy" id="1971"/>
    <lineage>
        <taxon>Bacteria</taxon>
        <taxon>Bacillati</taxon>
        <taxon>Actinomycetota</taxon>
        <taxon>Actinomycetes</taxon>
        <taxon>Kitasatosporales</taxon>
        <taxon>Streptomycetaceae</taxon>
        <taxon>Streptomyces</taxon>
    </lineage>
</organism>
<keyword evidence="2" id="KW-0813">Transport</keyword>
<feature type="transmembrane region" description="Helical" evidence="7">
    <location>
        <begin position="74"/>
        <end position="95"/>
    </location>
</feature>
<dbReference type="GO" id="GO:0016020">
    <property type="term" value="C:membrane"/>
    <property type="evidence" value="ECO:0007669"/>
    <property type="project" value="UniProtKB-SubCell"/>
</dbReference>
<comment type="caution">
    <text evidence="9">The sequence shown here is derived from an EMBL/GenBank/DDBJ whole genome shotgun (WGS) entry which is preliminary data.</text>
</comment>
<feature type="transmembrane region" description="Helical" evidence="7">
    <location>
        <begin position="173"/>
        <end position="199"/>
    </location>
</feature>
<keyword evidence="4 7" id="KW-1133">Transmembrane helix</keyword>
<feature type="transmembrane region" description="Helical" evidence="7">
    <location>
        <begin position="35"/>
        <end position="54"/>
    </location>
</feature>
<gene>
    <name evidence="9" type="ORF">SALB_07636</name>
</gene>
<dbReference type="PANTHER" id="PTHR32468">
    <property type="entry name" value="CATION/H + ANTIPORTER"/>
    <property type="match status" value="1"/>
</dbReference>
<evidence type="ECO:0000313" key="9">
    <source>
        <dbReference type="EMBL" id="GCB94835.1"/>
    </source>
</evidence>
<feature type="domain" description="Cation/H+ exchanger transmembrane" evidence="8">
    <location>
        <begin position="18"/>
        <end position="416"/>
    </location>
</feature>
<dbReference type="InterPro" id="IPR006153">
    <property type="entry name" value="Cation/H_exchanger_TM"/>
</dbReference>
<comment type="subcellular location">
    <subcellularLocation>
        <location evidence="1">Membrane</location>
        <topology evidence="1">Multi-pass membrane protein</topology>
    </subcellularLocation>
</comment>
<keyword evidence="6 7" id="KW-0472">Membrane</keyword>
<feature type="transmembrane region" description="Helical" evidence="7">
    <location>
        <begin position="219"/>
        <end position="240"/>
    </location>
</feature>
<evidence type="ECO:0000256" key="6">
    <source>
        <dbReference type="ARBA" id="ARBA00023136"/>
    </source>
</evidence>
<dbReference type="EMBL" id="BHXC01000007">
    <property type="protein sequence ID" value="GCB94835.1"/>
    <property type="molecule type" value="Genomic_DNA"/>
</dbReference>
<feature type="transmembrane region" description="Helical" evidence="7">
    <location>
        <begin position="303"/>
        <end position="322"/>
    </location>
</feature>
<dbReference type="AlphaFoldDB" id="A0A401RAZ7"/>
<dbReference type="Gene3D" id="1.20.1530.20">
    <property type="match status" value="1"/>
</dbReference>
<protein>
    <submittedName>
        <fullName evidence="9">Putative Na+/H+ antiporter</fullName>
    </submittedName>
</protein>
<evidence type="ECO:0000256" key="5">
    <source>
        <dbReference type="ARBA" id="ARBA00023065"/>
    </source>
</evidence>
<keyword evidence="3 7" id="KW-0812">Transmembrane</keyword>
<accession>A0A401RAZ7</accession>
<dbReference type="InterPro" id="IPR038770">
    <property type="entry name" value="Na+/solute_symporter_sf"/>
</dbReference>
<dbReference type="RefSeq" id="WP_016575486.1">
    <property type="nucleotide sequence ID" value="NZ_BHXC01000007.1"/>
</dbReference>
<dbReference type="Proteomes" id="UP000288351">
    <property type="component" value="Unassembled WGS sequence"/>
</dbReference>
<evidence type="ECO:0000256" key="3">
    <source>
        <dbReference type="ARBA" id="ARBA00022692"/>
    </source>
</evidence>
<feature type="transmembrane region" description="Helical" evidence="7">
    <location>
        <begin position="6"/>
        <end position="28"/>
    </location>
</feature>
<feature type="transmembrane region" description="Helical" evidence="7">
    <location>
        <begin position="394"/>
        <end position="414"/>
    </location>
</feature>
<proteinExistence type="predicted"/>
<dbReference type="PANTHER" id="PTHR32468:SF0">
    <property type="entry name" value="K(+)_H(+) ANTIPORTER 1"/>
    <property type="match status" value="1"/>
</dbReference>
<dbReference type="Pfam" id="PF00999">
    <property type="entry name" value="Na_H_Exchanger"/>
    <property type="match status" value="1"/>
</dbReference>
<dbReference type="InterPro" id="IPR050794">
    <property type="entry name" value="CPA2_transporter"/>
</dbReference>
<feature type="transmembrane region" description="Helical" evidence="7">
    <location>
        <begin position="102"/>
        <end position="122"/>
    </location>
</feature>
<evidence type="ECO:0000256" key="2">
    <source>
        <dbReference type="ARBA" id="ARBA00022448"/>
    </source>
</evidence>
<feature type="transmembrane region" description="Helical" evidence="7">
    <location>
        <begin position="142"/>
        <end position="161"/>
    </location>
</feature>
<sequence>MSQGDLCRALAALLLLLLTAHLVGRLFARFRQPPVIGEILGGLLLGPTLLGQLAPQAEQWLFPRQGPVATCLELVYQLGMLLLMFLAGLEMRTVFSRRDGRAVALIAVVGMVVPFAFGLLLAKVVDLSGQLGPARNTTALTLIIACGIAITSIPVISRIMMDLGLINTPFARVILSVAALEDIALNVVISIAVGMVSSAGPRAFGLAPELGITSTGASAAYHSVASLAFLGAVALLGLVIRRLAPGGGPGPVNGLAVRVAAVLAAAALCSYLGVAPMYGAFVVGLMSSVGGRTAPAAADALRSVRGFATGFFIPIYFAVVGLRLDLVRAFNPGFTLAFIAVACAVKAVSVYLGARLAQRPAADSRHLAVALNARGGPGIVLATVALDAQIVNSAMFTTLVLTAVITSLLAGWWLERAIARGQLTTEPTPLAPARQPQEQGVPT</sequence>
<dbReference type="GO" id="GO:1902600">
    <property type="term" value="P:proton transmembrane transport"/>
    <property type="evidence" value="ECO:0007669"/>
    <property type="project" value="InterPro"/>
</dbReference>
<name>A0A401RAZ7_STRNR</name>
<reference evidence="9 10" key="1">
    <citation type="journal article" date="2019" name="Microbiol. Resour. Announc.">
        <title>Draft Genome Sequence of the Most Traditional epsilon-Poly-l-Lysine Producer, Streptomyces albulus NBRC14147.</title>
        <authorList>
            <person name="Yamanaka K."/>
            <person name="Hamano Y."/>
        </authorList>
    </citation>
    <scope>NUCLEOTIDE SEQUENCE [LARGE SCALE GENOMIC DNA]</scope>
    <source>
        <strain evidence="9 10">NBRC 14147</strain>
    </source>
</reference>
<evidence type="ECO:0000259" key="8">
    <source>
        <dbReference type="Pfam" id="PF00999"/>
    </source>
</evidence>